<feature type="transmembrane region" description="Helical" evidence="10">
    <location>
        <begin position="206"/>
        <end position="225"/>
    </location>
</feature>
<feature type="transmembrane region" description="Helical" evidence="10">
    <location>
        <begin position="90"/>
        <end position="108"/>
    </location>
</feature>
<comment type="similarity">
    <text evidence="2 8">Belongs to the ABC-3 integral membrane protein family.</text>
</comment>
<dbReference type="AlphaFoldDB" id="A0A5K8ADB1"/>
<feature type="transmembrane region" description="Helical" evidence="10">
    <location>
        <begin position="6"/>
        <end position="29"/>
    </location>
</feature>
<feature type="transmembrane region" description="Helical" evidence="10">
    <location>
        <begin position="176"/>
        <end position="200"/>
    </location>
</feature>
<evidence type="ECO:0000256" key="9">
    <source>
        <dbReference type="SAM" id="MobiDB-lite"/>
    </source>
</evidence>
<comment type="subcellular location">
    <subcellularLocation>
        <location evidence="1 8">Cell membrane</location>
        <topology evidence="1 8">Multi-pass membrane protein</topology>
    </subcellularLocation>
</comment>
<proteinExistence type="inferred from homology"/>
<name>A0A5K8ADB1_9BACT</name>
<evidence type="ECO:0000256" key="5">
    <source>
        <dbReference type="ARBA" id="ARBA00022692"/>
    </source>
</evidence>
<dbReference type="CDD" id="cd06550">
    <property type="entry name" value="TM_ABC_iron-siderophores_like"/>
    <property type="match status" value="1"/>
</dbReference>
<dbReference type="SUPFAM" id="SSF47979">
    <property type="entry name" value="Iron-dependent repressor protein, dimerization domain"/>
    <property type="match status" value="1"/>
</dbReference>
<evidence type="ECO:0000259" key="11">
    <source>
        <dbReference type="Pfam" id="PF02742"/>
    </source>
</evidence>
<dbReference type="SUPFAM" id="SSF81345">
    <property type="entry name" value="ABC transporter involved in vitamin B12 uptake, BtuC"/>
    <property type="match status" value="1"/>
</dbReference>
<dbReference type="InterPro" id="IPR036421">
    <property type="entry name" value="Fe_dep_repressor_sf"/>
</dbReference>
<dbReference type="InterPro" id="IPR037294">
    <property type="entry name" value="ABC_BtuC-like"/>
</dbReference>
<dbReference type="Proteomes" id="UP000422108">
    <property type="component" value="Chromosome"/>
</dbReference>
<dbReference type="PANTHER" id="PTHR30477">
    <property type="entry name" value="ABC-TRANSPORTER METAL-BINDING PROTEIN"/>
    <property type="match status" value="1"/>
</dbReference>
<dbReference type="SMART" id="SM00529">
    <property type="entry name" value="HTH_DTXR"/>
    <property type="match status" value="1"/>
</dbReference>
<evidence type="ECO:0000313" key="13">
    <source>
        <dbReference type="Proteomes" id="UP000422108"/>
    </source>
</evidence>
<feature type="transmembrane region" description="Helical" evidence="10">
    <location>
        <begin position="232"/>
        <end position="254"/>
    </location>
</feature>
<evidence type="ECO:0000256" key="7">
    <source>
        <dbReference type="ARBA" id="ARBA00023136"/>
    </source>
</evidence>
<reference evidence="12 13" key="1">
    <citation type="submission" date="2019-11" db="EMBL/GenBank/DDBJ databases">
        <title>Comparative genomics of hydrocarbon-degrading Desulfosarcina strains.</title>
        <authorList>
            <person name="Watanabe M."/>
            <person name="Kojima H."/>
            <person name="Fukui M."/>
        </authorList>
    </citation>
    <scope>NUCLEOTIDE SEQUENCE [LARGE SCALE GENOMIC DNA]</scope>
    <source>
        <strain evidence="13">oXyS1</strain>
    </source>
</reference>
<feature type="domain" description="Iron dependent repressor metal binding and dimerisation" evidence="11">
    <location>
        <begin position="364"/>
        <end position="432"/>
    </location>
</feature>
<dbReference type="InterPro" id="IPR001367">
    <property type="entry name" value="Fe_dep_repressor"/>
</dbReference>
<dbReference type="InterPro" id="IPR036388">
    <property type="entry name" value="WH-like_DNA-bd_sf"/>
</dbReference>
<evidence type="ECO:0000256" key="4">
    <source>
        <dbReference type="ARBA" id="ARBA00022475"/>
    </source>
</evidence>
<keyword evidence="7 10" id="KW-0472">Membrane</keyword>
<dbReference type="InterPro" id="IPR022689">
    <property type="entry name" value="Iron_dep_repressor"/>
</dbReference>
<dbReference type="GO" id="GO:0055085">
    <property type="term" value="P:transmembrane transport"/>
    <property type="evidence" value="ECO:0007669"/>
    <property type="project" value="InterPro"/>
</dbReference>
<dbReference type="Gene3D" id="1.10.3470.10">
    <property type="entry name" value="ABC transporter involved in vitamin B12 uptake, BtuC"/>
    <property type="match status" value="1"/>
</dbReference>
<feature type="transmembrane region" description="Helical" evidence="10">
    <location>
        <begin position="266"/>
        <end position="284"/>
    </location>
</feature>
<evidence type="ECO:0000256" key="8">
    <source>
        <dbReference type="RuleBase" id="RU003943"/>
    </source>
</evidence>
<dbReference type="GO" id="GO:0010043">
    <property type="term" value="P:response to zinc ion"/>
    <property type="evidence" value="ECO:0007669"/>
    <property type="project" value="TreeGrafter"/>
</dbReference>
<dbReference type="InterPro" id="IPR001626">
    <property type="entry name" value="ABC_TroCD"/>
</dbReference>
<keyword evidence="4" id="KW-1003">Cell membrane</keyword>
<dbReference type="Pfam" id="PF02742">
    <property type="entry name" value="Fe_dep_repr_C"/>
    <property type="match status" value="1"/>
</dbReference>
<dbReference type="Gene3D" id="1.10.10.10">
    <property type="entry name" value="Winged helix-like DNA-binding domain superfamily/Winged helix DNA-binding domain"/>
    <property type="match status" value="1"/>
</dbReference>
<evidence type="ECO:0000256" key="2">
    <source>
        <dbReference type="ARBA" id="ARBA00008034"/>
    </source>
</evidence>
<keyword evidence="13" id="KW-1185">Reference proteome</keyword>
<keyword evidence="5 8" id="KW-0812">Transmembrane</keyword>
<keyword evidence="6 10" id="KW-1133">Transmembrane helix</keyword>
<feature type="compositionally biased region" description="Polar residues" evidence="9">
    <location>
        <begin position="409"/>
        <end position="419"/>
    </location>
</feature>
<feature type="transmembrane region" description="Helical" evidence="10">
    <location>
        <begin position="60"/>
        <end position="78"/>
    </location>
</feature>
<dbReference type="GO" id="GO:0046914">
    <property type="term" value="F:transition metal ion binding"/>
    <property type="evidence" value="ECO:0007669"/>
    <property type="project" value="InterPro"/>
</dbReference>
<evidence type="ECO:0000256" key="3">
    <source>
        <dbReference type="ARBA" id="ARBA00022448"/>
    </source>
</evidence>
<protein>
    <submittedName>
        <fullName evidence="12">Manganese ABC transporter permease</fullName>
    </submittedName>
</protein>
<gene>
    <name evidence="12" type="primary">mntB_2</name>
    <name evidence="12" type="ORF">DSCOOX_37920</name>
</gene>
<dbReference type="GO" id="GO:0043190">
    <property type="term" value="C:ATP-binding cassette (ABC) transporter complex"/>
    <property type="evidence" value="ECO:0007669"/>
    <property type="project" value="InterPro"/>
</dbReference>
<organism evidence="12 13">
    <name type="scientific">Desulfosarcina ovata subsp. ovata</name>
    <dbReference type="NCBI Taxonomy" id="2752305"/>
    <lineage>
        <taxon>Bacteria</taxon>
        <taxon>Pseudomonadati</taxon>
        <taxon>Thermodesulfobacteriota</taxon>
        <taxon>Desulfobacteria</taxon>
        <taxon>Desulfobacterales</taxon>
        <taxon>Desulfosarcinaceae</taxon>
        <taxon>Desulfosarcina</taxon>
    </lineage>
</organism>
<dbReference type="PANTHER" id="PTHR30477:SF8">
    <property type="entry name" value="METAL TRANSPORT SYSTEM MEMBRANE PROTEIN CT_070-RELATED"/>
    <property type="match status" value="1"/>
</dbReference>
<feature type="transmembrane region" description="Helical" evidence="10">
    <location>
        <begin position="36"/>
        <end position="54"/>
    </location>
</feature>
<sequence length="432" mass="46344">MEWTFIDTWIVVVGALSAAACALLGNYLVLRRMSMMGDAISHAVLPGLAIAFLITGSRASLPMLMGAILIGVVTTLLIQGIDRLSGLDRGASMGVVFTTLFAIGLILIRQAADHVDLDPSCVLYGAIELTPLDTVLIFGQDIPQAAVTSGIMLVLNLIFVIVFFKELRITAFDPALATTMGINANIMHYGLMTLVAATTIAAFESVGSILVIAMLIVPGAAAHLITDRLGRVLAISVLFAAASAVLGHMGAITVPRLFGFQDTSTAGMMALATGLLFLLVFLFAPRYGVIGRATNQLRLGLGIIGDDTLGFLYRYHELAPEGAPPVPIAEIKKALKVGSTIRLMIWKLKRKNLILTDGNGLTLTDEGITAGQGLIRSHRLWETYLCDVMGCCDADVHRHAHKFEHVTDPETQQRLSEITGNPGRDPHRRKIP</sequence>
<evidence type="ECO:0000256" key="6">
    <source>
        <dbReference type="ARBA" id="ARBA00022989"/>
    </source>
</evidence>
<evidence type="ECO:0000313" key="12">
    <source>
        <dbReference type="EMBL" id="BBO90612.1"/>
    </source>
</evidence>
<dbReference type="GO" id="GO:0046983">
    <property type="term" value="F:protein dimerization activity"/>
    <property type="evidence" value="ECO:0007669"/>
    <property type="project" value="InterPro"/>
</dbReference>
<dbReference type="EMBL" id="AP021879">
    <property type="protein sequence ID" value="BBO90612.1"/>
    <property type="molecule type" value="Genomic_DNA"/>
</dbReference>
<evidence type="ECO:0000256" key="10">
    <source>
        <dbReference type="SAM" id="Phobius"/>
    </source>
</evidence>
<accession>A0A5K8ADB1</accession>
<dbReference type="RefSeq" id="WP_155311646.1">
    <property type="nucleotide sequence ID" value="NZ_AP021879.1"/>
</dbReference>
<dbReference type="Pfam" id="PF00950">
    <property type="entry name" value="ABC-3"/>
    <property type="match status" value="1"/>
</dbReference>
<dbReference type="GO" id="GO:0003700">
    <property type="term" value="F:DNA-binding transcription factor activity"/>
    <property type="evidence" value="ECO:0007669"/>
    <property type="project" value="InterPro"/>
</dbReference>
<feature type="region of interest" description="Disordered" evidence="9">
    <location>
        <begin position="407"/>
        <end position="432"/>
    </location>
</feature>
<feature type="transmembrane region" description="Helical" evidence="10">
    <location>
        <begin position="142"/>
        <end position="164"/>
    </location>
</feature>
<keyword evidence="3 8" id="KW-0813">Transport</keyword>
<evidence type="ECO:0000256" key="1">
    <source>
        <dbReference type="ARBA" id="ARBA00004651"/>
    </source>
</evidence>